<keyword evidence="1" id="KW-1133">Transmembrane helix</keyword>
<name>A0A1V0SJ72_9VIRU</name>
<evidence type="ECO:0000256" key="1">
    <source>
        <dbReference type="SAM" id="Phobius"/>
    </source>
</evidence>
<keyword evidence="1" id="KW-0472">Membrane</keyword>
<feature type="transmembrane region" description="Helical" evidence="1">
    <location>
        <begin position="110"/>
        <end position="130"/>
    </location>
</feature>
<evidence type="ECO:0000313" key="2">
    <source>
        <dbReference type="EMBL" id="ARF11769.1"/>
    </source>
</evidence>
<protein>
    <submittedName>
        <fullName evidence="2">Uncharacterized protein</fullName>
    </submittedName>
</protein>
<gene>
    <name evidence="2" type="ORF">Klosneuvirus_2_205</name>
</gene>
<organism evidence="2">
    <name type="scientific">Klosneuvirus KNV1</name>
    <dbReference type="NCBI Taxonomy" id="1977640"/>
    <lineage>
        <taxon>Viruses</taxon>
        <taxon>Varidnaviria</taxon>
        <taxon>Bamfordvirae</taxon>
        <taxon>Nucleocytoviricota</taxon>
        <taxon>Megaviricetes</taxon>
        <taxon>Imitervirales</taxon>
        <taxon>Mimiviridae</taxon>
        <taxon>Klosneuvirinae</taxon>
        <taxon>Klosneuvirus</taxon>
    </lineage>
</organism>
<accession>A0A1V0SJ72</accession>
<keyword evidence="1" id="KW-0812">Transmembrane</keyword>
<sequence>MDINIDQGQPQGNLERTESGKYLYKQEDGKSGLDKFNRQFEQYKTQRKDIMGAEIQKKIDLLNTPPQDIPAYDLSIGQIMINIKDSMFNITDDILRFDVTSNTFLKENRLFYTGLFFVIMACLLYLYLYFIDSESSNKGSTVINIQN</sequence>
<proteinExistence type="predicted"/>
<reference evidence="2" key="1">
    <citation type="journal article" date="2017" name="Science">
        <title>Giant viruses with an expanded complement of translation system components.</title>
        <authorList>
            <person name="Schulz F."/>
            <person name="Yutin N."/>
            <person name="Ivanova N.N."/>
            <person name="Ortega D.R."/>
            <person name="Lee T.K."/>
            <person name="Vierheilig J."/>
            <person name="Daims H."/>
            <person name="Horn M."/>
            <person name="Wagner M."/>
            <person name="Jensen G.J."/>
            <person name="Kyrpides N.C."/>
            <person name="Koonin E.V."/>
            <person name="Woyke T."/>
        </authorList>
    </citation>
    <scope>NUCLEOTIDE SEQUENCE</scope>
    <source>
        <strain evidence="2">KNV1</strain>
    </source>
</reference>
<dbReference type="EMBL" id="KY684109">
    <property type="protein sequence ID" value="ARF11769.1"/>
    <property type="molecule type" value="Genomic_DNA"/>
</dbReference>